<proteinExistence type="predicted"/>
<evidence type="ECO:0000313" key="2">
    <source>
        <dbReference type="EMBL" id="GEU46919.1"/>
    </source>
</evidence>
<dbReference type="PANTHER" id="PTHR42648">
    <property type="entry name" value="TRANSPOSASE, PUTATIVE-RELATED"/>
    <property type="match status" value="1"/>
</dbReference>
<dbReference type="InterPro" id="IPR012337">
    <property type="entry name" value="RNaseH-like_sf"/>
</dbReference>
<name>A0A6L2KDB1_TANCI</name>
<sequence>MDDSRSSLSRLRPNTVTKSLTPSLDGSRRRRFMPATPSPPSVSNTSSRIWCRLGHPSNQVVDVLHHDLNFTKDSQVSPCDICHKAKQTREPFPFIDHQTTIIDEIIHLHLWGPYKVISKDGYIYILTIVDDYTRAVWVYLVKTKDEVYDLFVSFVNPIPNQFKCNIKTMSPNDNGRGSVTPNDDGNVHPCTRSSNTSDDSEDDFATSMGDNSNSEGNVLTFSVLNTQRNLPENSSLVQPNIRKSSRSIKMLAKFKDYVVGSSRKYRLENITYSKLTASNFCLCTTLNKSYEPNTYYEAIKNPNWIEAMNKEIEANTSTICDHPEGRKLVGSKWLHKIKYKSIREIERYKEKASCQGLQPEGGI</sequence>
<gene>
    <name evidence="2" type="ORF">Tci_018897</name>
</gene>
<feature type="compositionally biased region" description="Polar residues" evidence="1">
    <location>
        <begin position="14"/>
        <end position="24"/>
    </location>
</feature>
<dbReference type="PANTHER" id="PTHR42648:SF24">
    <property type="entry name" value="INTEGRASE CATALYTIC DOMAIN-CONTAINING PROTEIN"/>
    <property type="match status" value="1"/>
</dbReference>
<dbReference type="Gene3D" id="3.30.420.10">
    <property type="entry name" value="Ribonuclease H-like superfamily/Ribonuclease H"/>
    <property type="match status" value="1"/>
</dbReference>
<organism evidence="2">
    <name type="scientific">Tanacetum cinerariifolium</name>
    <name type="common">Dalmatian daisy</name>
    <name type="synonym">Chrysanthemum cinerariifolium</name>
    <dbReference type="NCBI Taxonomy" id="118510"/>
    <lineage>
        <taxon>Eukaryota</taxon>
        <taxon>Viridiplantae</taxon>
        <taxon>Streptophyta</taxon>
        <taxon>Embryophyta</taxon>
        <taxon>Tracheophyta</taxon>
        <taxon>Spermatophyta</taxon>
        <taxon>Magnoliopsida</taxon>
        <taxon>eudicotyledons</taxon>
        <taxon>Gunneridae</taxon>
        <taxon>Pentapetalae</taxon>
        <taxon>asterids</taxon>
        <taxon>campanulids</taxon>
        <taxon>Asterales</taxon>
        <taxon>Asteraceae</taxon>
        <taxon>Asteroideae</taxon>
        <taxon>Anthemideae</taxon>
        <taxon>Anthemidinae</taxon>
        <taxon>Tanacetum</taxon>
    </lineage>
</organism>
<dbReference type="InterPro" id="IPR039537">
    <property type="entry name" value="Retrotran_Ty1/copia-like"/>
</dbReference>
<accession>A0A6L2KDB1</accession>
<comment type="caution">
    <text evidence="2">The sequence shown here is derived from an EMBL/GenBank/DDBJ whole genome shotgun (WGS) entry which is preliminary data.</text>
</comment>
<dbReference type="GO" id="GO:0003676">
    <property type="term" value="F:nucleic acid binding"/>
    <property type="evidence" value="ECO:0007669"/>
    <property type="project" value="InterPro"/>
</dbReference>
<feature type="compositionally biased region" description="Low complexity" evidence="1">
    <location>
        <begin position="1"/>
        <end position="12"/>
    </location>
</feature>
<dbReference type="SUPFAM" id="SSF53098">
    <property type="entry name" value="Ribonuclease H-like"/>
    <property type="match status" value="1"/>
</dbReference>
<feature type="region of interest" description="Disordered" evidence="1">
    <location>
        <begin position="169"/>
        <end position="213"/>
    </location>
</feature>
<protein>
    <submittedName>
        <fullName evidence="2">Ribonuclease H-like domain-containing protein</fullName>
    </submittedName>
</protein>
<dbReference type="EMBL" id="BKCJ010002195">
    <property type="protein sequence ID" value="GEU46919.1"/>
    <property type="molecule type" value="Genomic_DNA"/>
</dbReference>
<dbReference type="InterPro" id="IPR036397">
    <property type="entry name" value="RNaseH_sf"/>
</dbReference>
<evidence type="ECO:0000256" key="1">
    <source>
        <dbReference type="SAM" id="MobiDB-lite"/>
    </source>
</evidence>
<reference evidence="2" key="1">
    <citation type="journal article" date="2019" name="Sci. Rep.">
        <title>Draft genome of Tanacetum cinerariifolium, the natural source of mosquito coil.</title>
        <authorList>
            <person name="Yamashiro T."/>
            <person name="Shiraishi A."/>
            <person name="Satake H."/>
            <person name="Nakayama K."/>
        </authorList>
    </citation>
    <scope>NUCLEOTIDE SEQUENCE</scope>
</reference>
<feature type="compositionally biased region" description="Polar residues" evidence="1">
    <location>
        <begin position="169"/>
        <end position="183"/>
    </location>
</feature>
<feature type="region of interest" description="Disordered" evidence="1">
    <location>
        <begin position="1"/>
        <end position="45"/>
    </location>
</feature>
<dbReference type="AlphaFoldDB" id="A0A6L2KDB1"/>